<accession>A0A853IEJ2</accession>
<protein>
    <submittedName>
        <fullName evidence="8">Pyridoxal 5'-phosphate synthase</fullName>
        <ecNumber evidence="8">1.4.3.5</ecNumber>
    </submittedName>
</protein>
<evidence type="ECO:0000259" key="7">
    <source>
        <dbReference type="Pfam" id="PF10590"/>
    </source>
</evidence>
<feature type="binding site" evidence="5">
    <location>
        <position position="193"/>
    </location>
    <ligand>
        <name>FMN</name>
        <dbReference type="ChEBI" id="CHEBI:58210"/>
    </ligand>
</feature>
<dbReference type="GO" id="GO:0008615">
    <property type="term" value="P:pyridoxine biosynthetic process"/>
    <property type="evidence" value="ECO:0007669"/>
    <property type="project" value="InterPro"/>
</dbReference>
<dbReference type="InterPro" id="IPR019576">
    <property type="entry name" value="Pyridoxamine_oxidase_dimer_C"/>
</dbReference>
<comment type="caution">
    <text evidence="8">The sequence shown here is derived from an EMBL/GenBank/DDBJ whole genome shotgun (WGS) entry which is preliminary data.</text>
</comment>
<dbReference type="EMBL" id="JACCKB010000041">
    <property type="protein sequence ID" value="NYZ68391.1"/>
    <property type="molecule type" value="Genomic_DNA"/>
</dbReference>
<keyword evidence="3 5" id="KW-0288">FMN</keyword>
<feature type="binding site" evidence="5">
    <location>
        <position position="183"/>
    </location>
    <ligand>
        <name>FMN</name>
        <dbReference type="ChEBI" id="CHEBI:58210"/>
    </ligand>
</feature>
<dbReference type="Pfam" id="PF01243">
    <property type="entry name" value="PNPOx_N"/>
    <property type="match status" value="1"/>
</dbReference>
<dbReference type="InterPro" id="IPR011576">
    <property type="entry name" value="Pyridox_Oxase_N"/>
</dbReference>
<evidence type="ECO:0000256" key="5">
    <source>
        <dbReference type="PIRSR" id="PIRSR000190-2"/>
    </source>
</evidence>
<comment type="cofactor">
    <cofactor evidence="5">
        <name>FMN</name>
        <dbReference type="ChEBI" id="CHEBI:58210"/>
    </cofactor>
    <text evidence="5">Binds 1 FMN per subunit.</text>
</comment>
<dbReference type="AlphaFoldDB" id="A0A853IEJ2"/>
<dbReference type="GO" id="GO:0004733">
    <property type="term" value="F:pyridoxamine phosphate oxidase activity"/>
    <property type="evidence" value="ECO:0007669"/>
    <property type="project" value="UniProtKB-EC"/>
</dbReference>
<dbReference type="GO" id="GO:0010181">
    <property type="term" value="F:FMN binding"/>
    <property type="evidence" value="ECO:0007669"/>
    <property type="project" value="InterPro"/>
</dbReference>
<dbReference type="RefSeq" id="WP_180570404.1">
    <property type="nucleotide sequence ID" value="NZ_JACCKB010000041.1"/>
</dbReference>
<dbReference type="NCBIfam" id="NF004231">
    <property type="entry name" value="PRK05679.1"/>
    <property type="match status" value="1"/>
</dbReference>
<evidence type="ECO:0000313" key="8">
    <source>
        <dbReference type="EMBL" id="NYZ68391.1"/>
    </source>
</evidence>
<feature type="binding site" evidence="5">
    <location>
        <begin position="141"/>
        <end position="142"/>
    </location>
    <ligand>
        <name>FMN</name>
        <dbReference type="ChEBI" id="CHEBI:58210"/>
    </ligand>
</feature>
<reference evidence="8 9" key="1">
    <citation type="submission" date="2020-07" db="EMBL/GenBank/DDBJ databases">
        <title>Endozoicomonas sp. nov., isolated from sediment.</title>
        <authorList>
            <person name="Gu T."/>
        </authorList>
    </citation>
    <scope>NUCLEOTIDE SEQUENCE [LARGE SCALE GENOMIC DNA]</scope>
    <source>
        <strain evidence="8 9">SM1973</strain>
    </source>
</reference>
<dbReference type="PANTHER" id="PTHR10851">
    <property type="entry name" value="PYRIDOXINE-5-PHOSPHATE OXIDASE"/>
    <property type="match status" value="1"/>
</dbReference>
<gene>
    <name evidence="8" type="ORF">H0A36_20450</name>
</gene>
<feature type="binding site" evidence="5">
    <location>
        <position position="106"/>
    </location>
    <ligand>
        <name>FMN</name>
        <dbReference type="ChEBI" id="CHEBI:58210"/>
    </ligand>
</feature>
<feature type="binding site" evidence="5">
    <location>
        <position position="83"/>
    </location>
    <ligand>
        <name>FMN</name>
        <dbReference type="ChEBI" id="CHEBI:58210"/>
    </ligand>
</feature>
<feature type="domain" description="Pyridoxamine 5'-phosphate oxidase N-terminal" evidence="6">
    <location>
        <begin position="36"/>
        <end position="148"/>
    </location>
</feature>
<keyword evidence="2" id="KW-0285">Flavoprotein</keyword>
<keyword evidence="4 8" id="KW-0560">Oxidoreductase</keyword>
<evidence type="ECO:0000256" key="3">
    <source>
        <dbReference type="ARBA" id="ARBA00022643"/>
    </source>
</evidence>
<dbReference type="EC" id="1.4.3.5" evidence="8"/>
<organism evidence="8 9">
    <name type="scientific">Spartinivicinus marinus</name>
    <dbReference type="NCBI Taxonomy" id="2994442"/>
    <lineage>
        <taxon>Bacteria</taxon>
        <taxon>Pseudomonadati</taxon>
        <taxon>Pseudomonadota</taxon>
        <taxon>Gammaproteobacteria</taxon>
        <taxon>Oceanospirillales</taxon>
        <taxon>Zooshikellaceae</taxon>
        <taxon>Spartinivicinus</taxon>
    </lineage>
</organism>
<dbReference type="Gene3D" id="2.30.110.10">
    <property type="entry name" value="Electron Transport, Fmn-binding Protein, Chain A"/>
    <property type="match status" value="1"/>
</dbReference>
<proteinExistence type="inferred from homology"/>
<dbReference type="PIRSF" id="PIRSF000190">
    <property type="entry name" value="Pyd_amn-ph_oxd"/>
    <property type="match status" value="1"/>
</dbReference>
<dbReference type="Proteomes" id="UP000569732">
    <property type="component" value="Unassembled WGS sequence"/>
</dbReference>
<keyword evidence="9" id="KW-1185">Reference proteome</keyword>
<comment type="similarity">
    <text evidence="1">Belongs to the pyridoxamine 5'-phosphate oxidase family.</text>
</comment>
<dbReference type="InterPro" id="IPR000659">
    <property type="entry name" value="Pyridox_Oxase"/>
</dbReference>
<dbReference type="Pfam" id="PF10590">
    <property type="entry name" value="PNP_phzG_C"/>
    <property type="match status" value="1"/>
</dbReference>
<dbReference type="InterPro" id="IPR012349">
    <property type="entry name" value="Split_barrel_FMN-bd"/>
</dbReference>
<evidence type="ECO:0000313" key="9">
    <source>
        <dbReference type="Proteomes" id="UP000569732"/>
    </source>
</evidence>
<sequence length="210" mass="23867">MSSKFESMTGKVDYCFPEYESPSYDPIGLAQNWYQQAVEEKVREPRAMVLVTANSSGMMSSRVMAILAFSNTGIVFATHSCSRKIKDAEESPLACGHFYWKELGRQLSVSGRIKSLGYEQAEEAWSKRPIPLHAMSTVSRQSEPLKSYEQLLTAAQQLEDAGVLPCPDRFKVYVLEPLAIEFWASSSNRLHRRLRFERTETAWESTKLQP</sequence>
<feature type="domain" description="Pyridoxine 5'-phosphate oxidase dimerisation C-terminal" evidence="7">
    <location>
        <begin position="172"/>
        <end position="210"/>
    </location>
</feature>
<feature type="binding site" evidence="5">
    <location>
        <position position="84"/>
    </location>
    <ligand>
        <name>FMN</name>
        <dbReference type="ChEBI" id="CHEBI:58210"/>
    </ligand>
</feature>
<evidence type="ECO:0000256" key="1">
    <source>
        <dbReference type="ARBA" id="ARBA00007301"/>
    </source>
</evidence>
<name>A0A853IEJ2_9GAMM</name>
<dbReference type="PANTHER" id="PTHR10851:SF0">
    <property type="entry name" value="PYRIDOXINE-5'-PHOSPHATE OXIDASE"/>
    <property type="match status" value="1"/>
</dbReference>
<evidence type="ECO:0000256" key="4">
    <source>
        <dbReference type="ARBA" id="ARBA00023002"/>
    </source>
</evidence>
<dbReference type="SUPFAM" id="SSF50475">
    <property type="entry name" value="FMN-binding split barrel"/>
    <property type="match status" value="1"/>
</dbReference>
<evidence type="ECO:0000259" key="6">
    <source>
        <dbReference type="Pfam" id="PF01243"/>
    </source>
</evidence>
<evidence type="ECO:0000256" key="2">
    <source>
        <dbReference type="ARBA" id="ARBA00022630"/>
    </source>
</evidence>